<keyword evidence="12" id="KW-1185">Reference proteome</keyword>
<keyword evidence="3 9" id="KW-1133">Transmembrane helix</keyword>
<dbReference type="InterPro" id="IPR041916">
    <property type="entry name" value="Anti_sigma_zinc_sf"/>
</dbReference>
<protein>
    <recommendedName>
        <fullName evidence="6">Anti-sigma-W factor RsiW</fullName>
    </recommendedName>
</protein>
<dbReference type="PANTHER" id="PTHR37461:SF1">
    <property type="entry name" value="ANTI-SIGMA-K FACTOR RSKA"/>
    <property type="match status" value="1"/>
</dbReference>
<dbReference type="PANTHER" id="PTHR37461">
    <property type="entry name" value="ANTI-SIGMA-K FACTOR RSKA"/>
    <property type="match status" value="1"/>
</dbReference>
<evidence type="ECO:0000256" key="5">
    <source>
        <dbReference type="ARBA" id="ARBA00024353"/>
    </source>
</evidence>
<sequence length="402" mass="43941">MGEAACSSGSKTPERHDPSEKVALKMRCRQAKKLLSPYIDDELRDEVRSSLEKHLESCEACRAELEALKKISRGLKELYRQVKAPPGFVDSVMKCIEELEEGKSPRRLPVVSPSYITRWRLVALVAVIVVGVGLGVLQYGRANTGSLTVWRDSGSPPVPGTVVVAESGDGVPAAGEKMSDGEQEQAAATPGNSGAGKKVPDGYRPGAGEKQVKTRPGTPAPNSERSAGDSPPGNTAAEQHPRVQGNTDTRVAAGQENGSQQKVFLSRSRHIRTTMVKVEVDNLPYAKEVVAVLAEKAGAVRPREVWVYQQEEAILRAVLPTGSTDQFLEKIARLGHEFKFERETVDITAEFDRNLLEYQRLAGKQDSESQALAKALERQLQDLDRETLEAGKEVVNVWLKLR</sequence>
<evidence type="ECO:0000256" key="3">
    <source>
        <dbReference type="ARBA" id="ARBA00022989"/>
    </source>
</evidence>
<dbReference type="GO" id="GO:0016989">
    <property type="term" value="F:sigma factor antagonist activity"/>
    <property type="evidence" value="ECO:0007669"/>
    <property type="project" value="TreeGrafter"/>
</dbReference>
<organism evidence="11 12">
    <name type="scientific">Neomoorella glycerini</name>
    <dbReference type="NCBI Taxonomy" id="55779"/>
    <lineage>
        <taxon>Bacteria</taxon>
        <taxon>Bacillati</taxon>
        <taxon>Bacillota</taxon>
        <taxon>Clostridia</taxon>
        <taxon>Neomoorellales</taxon>
        <taxon>Neomoorellaceae</taxon>
        <taxon>Neomoorella</taxon>
    </lineage>
</organism>
<keyword evidence="7" id="KW-0175">Coiled coil</keyword>
<comment type="subcellular location">
    <subcellularLocation>
        <location evidence="1">Membrane</location>
        <topology evidence="1">Single-pass membrane protein</topology>
    </subcellularLocation>
</comment>
<dbReference type="Gene3D" id="1.10.10.1320">
    <property type="entry name" value="Anti-sigma factor, zinc-finger domain"/>
    <property type="match status" value="1"/>
</dbReference>
<proteinExistence type="inferred from homology"/>
<feature type="domain" description="Putative zinc-finger" evidence="10">
    <location>
        <begin position="28"/>
        <end position="62"/>
    </location>
</feature>
<feature type="transmembrane region" description="Helical" evidence="9">
    <location>
        <begin position="121"/>
        <end position="140"/>
    </location>
</feature>
<evidence type="ECO:0000256" key="9">
    <source>
        <dbReference type="SAM" id="Phobius"/>
    </source>
</evidence>
<reference evidence="11 12" key="1">
    <citation type="submission" date="2019-11" db="EMBL/GenBank/DDBJ databases">
        <title>Genome sequence of Moorella glycerini DSM11254.</title>
        <authorList>
            <person name="Poehlein A."/>
            <person name="Boeer T."/>
            <person name="Daniel R."/>
        </authorList>
    </citation>
    <scope>NUCLEOTIDE SEQUENCE [LARGE SCALE GENOMIC DNA]</scope>
    <source>
        <strain evidence="11 12">DSM 11254</strain>
    </source>
</reference>
<name>A0A6I5ZP34_9FIRM</name>
<evidence type="ECO:0000256" key="7">
    <source>
        <dbReference type="SAM" id="Coils"/>
    </source>
</evidence>
<feature type="region of interest" description="Disordered" evidence="8">
    <location>
        <begin position="1"/>
        <end position="20"/>
    </location>
</feature>
<feature type="region of interest" description="Disordered" evidence="8">
    <location>
        <begin position="150"/>
        <end position="244"/>
    </location>
</feature>
<feature type="coiled-coil region" evidence="7">
    <location>
        <begin position="366"/>
        <end position="393"/>
    </location>
</feature>
<evidence type="ECO:0000256" key="6">
    <source>
        <dbReference type="ARBA" id="ARBA00024438"/>
    </source>
</evidence>
<dbReference type="Pfam" id="PF13490">
    <property type="entry name" value="zf-HC2"/>
    <property type="match status" value="1"/>
</dbReference>
<dbReference type="GO" id="GO:0016020">
    <property type="term" value="C:membrane"/>
    <property type="evidence" value="ECO:0007669"/>
    <property type="project" value="UniProtKB-SubCell"/>
</dbReference>
<accession>A0A6I5ZP34</accession>
<dbReference type="InterPro" id="IPR027383">
    <property type="entry name" value="Znf_put"/>
</dbReference>
<evidence type="ECO:0000256" key="8">
    <source>
        <dbReference type="SAM" id="MobiDB-lite"/>
    </source>
</evidence>
<keyword evidence="2 9" id="KW-0812">Transmembrane</keyword>
<dbReference type="GO" id="GO:0006417">
    <property type="term" value="P:regulation of translation"/>
    <property type="evidence" value="ECO:0007669"/>
    <property type="project" value="TreeGrafter"/>
</dbReference>
<dbReference type="Proteomes" id="UP000425916">
    <property type="component" value="Chromosome"/>
</dbReference>
<evidence type="ECO:0000313" key="12">
    <source>
        <dbReference type="Proteomes" id="UP000425916"/>
    </source>
</evidence>
<evidence type="ECO:0000313" key="11">
    <source>
        <dbReference type="EMBL" id="QGP91734.1"/>
    </source>
</evidence>
<evidence type="ECO:0000259" key="10">
    <source>
        <dbReference type="Pfam" id="PF13490"/>
    </source>
</evidence>
<evidence type="ECO:0000256" key="4">
    <source>
        <dbReference type="ARBA" id="ARBA00023136"/>
    </source>
</evidence>
<comment type="similarity">
    <text evidence="5">Belongs to the zinc-associated anti-sigma factor (ZAS) superfamily. Anti-sigma-W factor family.</text>
</comment>
<dbReference type="AlphaFoldDB" id="A0A6I5ZP34"/>
<dbReference type="EMBL" id="CP046244">
    <property type="protein sequence ID" value="QGP91734.1"/>
    <property type="molecule type" value="Genomic_DNA"/>
</dbReference>
<evidence type="ECO:0000256" key="1">
    <source>
        <dbReference type="ARBA" id="ARBA00004167"/>
    </source>
</evidence>
<gene>
    <name evidence="11" type="ORF">MGLY_10760</name>
</gene>
<keyword evidence="4 9" id="KW-0472">Membrane</keyword>
<dbReference type="InterPro" id="IPR051474">
    <property type="entry name" value="Anti-sigma-K/W_factor"/>
</dbReference>
<evidence type="ECO:0000256" key="2">
    <source>
        <dbReference type="ARBA" id="ARBA00022692"/>
    </source>
</evidence>